<reference evidence="1" key="1">
    <citation type="journal article" date="2014" name="Front. Microbiol.">
        <title>High frequency of phylogenetically diverse reductive dehalogenase-homologous genes in deep subseafloor sedimentary metagenomes.</title>
        <authorList>
            <person name="Kawai M."/>
            <person name="Futagami T."/>
            <person name="Toyoda A."/>
            <person name="Takaki Y."/>
            <person name="Nishi S."/>
            <person name="Hori S."/>
            <person name="Arai W."/>
            <person name="Tsubouchi T."/>
            <person name="Morono Y."/>
            <person name="Uchiyama I."/>
            <person name="Ito T."/>
            <person name="Fujiyama A."/>
            <person name="Inagaki F."/>
            <person name="Takami H."/>
        </authorList>
    </citation>
    <scope>NUCLEOTIDE SEQUENCE</scope>
    <source>
        <strain evidence="1">Expedition CK06-06</strain>
    </source>
</reference>
<dbReference type="EMBL" id="BARV01045094">
    <property type="protein sequence ID" value="GAI65850.1"/>
    <property type="molecule type" value="Genomic_DNA"/>
</dbReference>
<feature type="non-terminal residue" evidence="1">
    <location>
        <position position="1"/>
    </location>
</feature>
<organism evidence="1">
    <name type="scientific">marine sediment metagenome</name>
    <dbReference type="NCBI Taxonomy" id="412755"/>
    <lineage>
        <taxon>unclassified sequences</taxon>
        <taxon>metagenomes</taxon>
        <taxon>ecological metagenomes</taxon>
    </lineage>
</organism>
<name>X1RRL8_9ZZZZ</name>
<evidence type="ECO:0000313" key="1">
    <source>
        <dbReference type="EMBL" id="GAI65850.1"/>
    </source>
</evidence>
<sequence>APWNIVMEEMKYTKPRPRSPEYPIITDAIQEAFDRAIFGEVSIKEAFDRAAQRIDEVIAK</sequence>
<protein>
    <recommendedName>
        <fullName evidence="2">ABC transporter substrate-binding protein</fullName>
    </recommendedName>
</protein>
<gene>
    <name evidence="1" type="ORF">S06H3_66295</name>
</gene>
<comment type="caution">
    <text evidence="1">The sequence shown here is derived from an EMBL/GenBank/DDBJ whole genome shotgun (WGS) entry which is preliminary data.</text>
</comment>
<dbReference type="Gene3D" id="3.40.190.10">
    <property type="entry name" value="Periplasmic binding protein-like II"/>
    <property type="match status" value="2"/>
</dbReference>
<accession>X1RRL8</accession>
<dbReference type="AlphaFoldDB" id="X1RRL8"/>
<evidence type="ECO:0008006" key="2">
    <source>
        <dbReference type="Google" id="ProtNLM"/>
    </source>
</evidence>
<dbReference type="SUPFAM" id="SSF53850">
    <property type="entry name" value="Periplasmic binding protein-like II"/>
    <property type="match status" value="1"/>
</dbReference>
<proteinExistence type="predicted"/>